<dbReference type="Pfam" id="PF09084">
    <property type="entry name" value="NMT1"/>
    <property type="match status" value="1"/>
</dbReference>
<sequence>MTTLTRIIPIAAAATLLAGCSGASATDTTAQAAAEESTEVTVVLDWTPNTNHSGLYLALANGWYEDAGLDVTVLEPGETSGSRLVASGQADFTYTVAEGLLPARAAGADLVSVATVIEHNTSSLLSLAEDGIERPRDLEGKRYGSYESDLEKAIISSLVTCDGGDPSKVEFTPLVSDDFRIGLTEDQFDAAWVFDAWDTVRLGEVDGLDVNTLAFRDYFDCIPDWYTPLIATSAAAIDSDPDTVRAFVETTARGYAAAMEDPQAAADALMDAGSRTRPRTGRGKRGVARRPVRRLAVRVGRAIRGDVDGVLDLAQRRRHARRRPGRGRRLDQRVPAGRRVSLTAPRADAGAGRGGDASPAAGSAPVLAVNDLSVTFPPRRRGDAAVPVLDRVSLKVAEGEFVAVLGPSGCGKSTMLRVAGGLLAADAVVTGTLTVPRDTAGRRATAWMPQRDGLLPWRRALANAMVGAIAAGVPRERAEPRARALFEEFGLAGFERAWPHELSGGMRQRLALLRTCLADKPVLLLDEPFGALDPVTRRRMNAWLAGIGLAERAGSAVVLVTHDIDEAITLADRVVVLSERPGRVVLEVGAADGYHREEILAALDGPA</sequence>
<dbReference type="Pfam" id="PF00005">
    <property type="entry name" value="ABC_tran"/>
    <property type="match status" value="1"/>
</dbReference>
<feature type="compositionally biased region" description="Low complexity" evidence="3">
    <location>
        <begin position="344"/>
        <end position="362"/>
    </location>
</feature>
<evidence type="ECO:0000259" key="5">
    <source>
        <dbReference type="PROSITE" id="PS50893"/>
    </source>
</evidence>
<dbReference type="InterPro" id="IPR027417">
    <property type="entry name" value="P-loop_NTPase"/>
</dbReference>
<dbReference type="SMART" id="SM00382">
    <property type="entry name" value="AAA"/>
    <property type="match status" value="1"/>
</dbReference>
<gene>
    <name evidence="6" type="ORF">GCM10025876_08250</name>
</gene>
<reference evidence="7" key="1">
    <citation type="journal article" date="2019" name="Int. J. Syst. Evol. Microbiol.">
        <title>The Global Catalogue of Microorganisms (GCM) 10K type strain sequencing project: providing services to taxonomists for standard genome sequencing and annotation.</title>
        <authorList>
            <consortium name="The Broad Institute Genomics Platform"/>
            <consortium name="The Broad Institute Genome Sequencing Center for Infectious Disease"/>
            <person name="Wu L."/>
            <person name="Ma J."/>
        </authorList>
    </citation>
    <scope>NUCLEOTIDE SEQUENCE [LARGE SCALE GENOMIC DNA]</scope>
    <source>
        <strain evidence="7">NBRC 112299</strain>
    </source>
</reference>
<dbReference type="Gene3D" id="3.40.190.10">
    <property type="entry name" value="Periplasmic binding protein-like II"/>
    <property type="match status" value="2"/>
</dbReference>
<accession>A0ABQ6IBI3</accession>
<feature type="compositionally biased region" description="Basic residues" evidence="3">
    <location>
        <begin position="317"/>
        <end position="327"/>
    </location>
</feature>
<dbReference type="InterPro" id="IPR003439">
    <property type="entry name" value="ABC_transporter-like_ATP-bd"/>
</dbReference>
<protein>
    <recommendedName>
        <fullName evidence="5">ABC transporter domain-containing protein</fullName>
    </recommendedName>
</protein>
<dbReference type="PROSITE" id="PS50893">
    <property type="entry name" value="ABC_TRANSPORTER_2"/>
    <property type="match status" value="1"/>
</dbReference>
<dbReference type="InterPro" id="IPR027939">
    <property type="entry name" value="NMT1/THI5"/>
</dbReference>
<dbReference type="Gene3D" id="3.40.50.300">
    <property type="entry name" value="P-loop containing nucleotide triphosphate hydrolases"/>
    <property type="match status" value="1"/>
</dbReference>
<evidence type="ECO:0000256" key="4">
    <source>
        <dbReference type="SAM" id="SignalP"/>
    </source>
</evidence>
<dbReference type="Proteomes" id="UP001157125">
    <property type="component" value="Unassembled WGS sequence"/>
</dbReference>
<evidence type="ECO:0000313" key="6">
    <source>
        <dbReference type="EMBL" id="GMA34621.1"/>
    </source>
</evidence>
<dbReference type="EMBL" id="BSUN01000001">
    <property type="protein sequence ID" value="GMA34621.1"/>
    <property type="molecule type" value="Genomic_DNA"/>
</dbReference>
<evidence type="ECO:0000256" key="2">
    <source>
        <dbReference type="ARBA" id="ARBA00022840"/>
    </source>
</evidence>
<keyword evidence="4" id="KW-0732">Signal</keyword>
<dbReference type="CDD" id="cd03293">
    <property type="entry name" value="ABC_NrtD_SsuB_transporters"/>
    <property type="match status" value="1"/>
</dbReference>
<dbReference type="InterPro" id="IPR003593">
    <property type="entry name" value="AAA+_ATPase"/>
</dbReference>
<comment type="caution">
    <text evidence="6">The sequence shown here is derived from an EMBL/GenBank/DDBJ whole genome shotgun (WGS) entry which is preliminary data.</text>
</comment>
<evidence type="ECO:0000313" key="7">
    <source>
        <dbReference type="Proteomes" id="UP001157125"/>
    </source>
</evidence>
<feature type="region of interest" description="Disordered" evidence="3">
    <location>
        <begin position="317"/>
        <end position="362"/>
    </location>
</feature>
<organism evidence="6 7">
    <name type="scientific">Demequina litorisediminis</name>
    <dbReference type="NCBI Taxonomy" id="1849022"/>
    <lineage>
        <taxon>Bacteria</taxon>
        <taxon>Bacillati</taxon>
        <taxon>Actinomycetota</taxon>
        <taxon>Actinomycetes</taxon>
        <taxon>Micrococcales</taxon>
        <taxon>Demequinaceae</taxon>
        <taxon>Demequina</taxon>
    </lineage>
</organism>
<feature type="domain" description="ABC transporter" evidence="5">
    <location>
        <begin position="367"/>
        <end position="604"/>
    </location>
</feature>
<keyword evidence="7" id="KW-1185">Reference proteome</keyword>
<feature type="chain" id="PRO_5045670745" description="ABC transporter domain-containing protein" evidence="4">
    <location>
        <begin position="26"/>
        <end position="607"/>
    </location>
</feature>
<dbReference type="PROSITE" id="PS51257">
    <property type="entry name" value="PROKAR_LIPOPROTEIN"/>
    <property type="match status" value="1"/>
</dbReference>
<dbReference type="SUPFAM" id="SSF53850">
    <property type="entry name" value="Periplasmic binding protein-like II"/>
    <property type="match status" value="1"/>
</dbReference>
<dbReference type="SUPFAM" id="SSF52540">
    <property type="entry name" value="P-loop containing nucleoside triphosphate hydrolases"/>
    <property type="match status" value="1"/>
</dbReference>
<name>A0ABQ6IBI3_9MICO</name>
<dbReference type="RefSeq" id="WP_284327499.1">
    <property type="nucleotide sequence ID" value="NZ_BSUN01000001.1"/>
</dbReference>
<dbReference type="InterPro" id="IPR015168">
    <property type="entry name" value="SsuA/THI5"/>
</dbReference>
<evidence type="ECO:0000256" key="1">
    <source>
        <dbReference type="ARBA" id="ARBA00022741"/>
    </source>
</evidence>
<evidence type="ECO:0000256" key="3">
    <source>
        <dbReference type="SAM" id="MobiDB-lite"/>
    </source>
</evidence>
<proteinExistence type="predicted"/>
<keyword evidence="1" id="KW-0547">Nucleotide-binding</keyword>
<keyword evidence="2" id="KW-0067">ATP-binding</keyword>
<feature type="signal peptide" evidence="4">
    <location>
        <begin position="1"/>
        <end position="25"/>
    </location>
</feature>
<dbReference type="PANTHER" id="PTHR31528">
    <property type="entry name" value="4-AMINO-5-HYDROXYMETHYL-2-METHYLPYRIMIDINE PHOSPHATE SYNTHASE THI11-RELATED"/>
    <property type="match status" value="1"/>
</dbReference>
<dbReference type="PANTHER" id="PTHR31528:SF3">
    <property type="entry name" value="THIAMINE BIOSYNTHESIS PROTEIN HI_0357-RELATED"/>
    <property type="match status" value="1"/>
</dbReference>